<gene>
    <name evidence="1" type="ORF">E7201_03355</name>
</gene>
<dbReference type="AlphaFoldDB" id="A0A927WHX9"/>
<dbReference type="EMBL" id="SVBY01000014">
    <property type="protein sequence ID" value="MBE6092207.1"/>
    <property type="molecule type" value="Genomic_DNA"/>
</dbReference>
<organism evidence="1 2">
    <name type="scientific">Selenomonas ruminantium</name>
    <dbReference type="NCBI Taxonomy" id="971"/>
    <lineage>
        <taxon>Bacteria</taxon>
        <taxon>Bacillati</taxon>
        <taxon>Bacillota</taxon>
        <taxon>Negativicutes</taxon>
        <taxon>Selenomonadales</taxon>
        <taxon>Selenomonadaceae</taxon>
        <taxon>Selenomonas</taxon>
    </lineage>
</organism>
<evidence type="ECO:0000313" key="2">
    <source>
        <dbReference type="Proteomes" id="UP000761380"/>
    </source>
</evidence>
<comment type="caution">
    <text evidence="1">The sequence shown here is derived from an EMBL/GenBank/DDBJ whole genome shotgun (WGS) entry which is preliminary data.</text>
</comment>
<name>A0A927WHX9_SELRU</name>
<sequence>MLENTLKEAPLACPAQVTGQLVFTRGSFSGKQKNYSPFTPNNAWTGYLQHKLPDKMKFAQNALTNLRQRIFGYKRDISQTGDVFIEWRKPLFIRVLSASNVPQNASAKKTLKKLKKGVDI</sequence>
<proteinExistence type="predicted"/>
<reference evidence="1" key="1">
    <citation type="submission" date="2019-04" db="EMBL/GenBank/DDBJ databases">
        <title>Evolution of Biomass-Degrading Anaerobic Consortia Revealed by Metagenomics.</title>
        <authorList>
            <person name="Peng X."/>
        </authorList>
    </citation>
    <scope>NUCLEOTIDE SEQUENCE</scope>
    <source>
        <strain evidence="1">SIG240</strain>
    </source>
</reference>
<accession>A0A927WHX9</accession>
<dbReference type="Proteomes" id="UP000761380">
    <property type="component" value="Unassembled WGS sequence"/>
</dbReference>
<evidence type="ECO:0000313" key="1">
    <source>
        <dbReference type="EMBL" id="MBE6092207.1"/>
    </source>
</evidence>
<protein>
    <submittedName>
        <fullName evidence="1">Uncharacterized protein</fullName>
    </submittedName>
</protein>